<feature type="region of interest" description="Disordered" evidence="1">
    <location>
        <begin position="68"/>
        <end position="92"/>
    </location>
</feature>
<evidence type="ECO:0008006" key="4">
    <source>
        <dbReference type="Google" id="ProtNLM"/>
    </source>
</evidence>
<accession>A0A0Q0YFX5</accession>
<keyword evidence="3" id="KW-1185">Reference proteome</keyword>
<dbReference type="STRING" id="1544416.Cocul_00568"/>
<sequence>MQGVRLPLIFLAMLALVAWDNWWVAGALFCVSIPMPWLAVVVANGRGEPRDPRAQQVYKPALARQQQAAALAAPADRQELPAAPTSHPTKDA</sequence>
<organism evidence="2 3">
    <name type="scientific">Corynebacterium oculi</name>
    <dbReference type="NCBI Taxonomy" id="1544416"/>
    <lineage>
        <taxon>Bacteria</taxon>
        <taxon>Bacillati</taxon>
        <taxon>Actinomycetota</taxon>
        <taxon>Actinomycetes</taxon>
        <taxon>Mycobacteriales</taxon>
        <taxon>Corynebacteriaceae</taxon>
        <taxon>Corynebacterium</taxon>
    </lineage>
</organism>
<dbReference type="InterPro" id="IPR021449">
    <property type="entry name" value="DUF3099"/>
</dbReference>
<evidence type="ECO:0000313" key="3">
    <source>
        <dbReference type="Proteomes" id="UP000050517"/>
    </source>
</evidence>
<dbReference type="Proteomes" id="UP000050517">
    <property type="component" value="Unassembled WGS sequence"/>
</dbReference>
<proteinExistence type="predicted"/>
<evidence type="ECO:0000313" key="2">
    <source>
        <dbReference type="EMBL" id="KQB85429.1"/>
    </source>
</evidence>
<gene>
    <name evidence="2" type="ORF">Cocul_00568</name>
</gene>
<protein>
    <recommendedName>
        <fullName evidence="4">DUF3099 domain-containing protein</fullName>
    </recommendedName>
</protein>
<reference evidence="2 3" key="1">
    <citation type="submission" date="2015-10" db="EMBL/GenBank/DDBJ databases">
        <title>Corynebacteirum lowii and Corynebacterium oculi species nova, derived from human clinical disease and and emended description of Corynebacterium mastiditis.</title>
        <authorList>
            <person name="Bernard K."/>
            <person name="Pacheco A.L."/>
            <person name="Mcdougall C."/>
            <person name="Burtx T."/>
            <person name="Weibe D."/>
            <person name="Tyler S."/>
            <person name="Olson A.B."/>
            <person name="Cnockaert M."/>
            <person name="Eguchi H."/>
            <person name="Kuwahara T."/>
            <person name="Nakayama-Imaohji H."/>
            <person name="Boudewijins M."/>
            <person name="Van Hoecke F."/>
            <person name="Bernier A.-M."/>
            <person name="Vandamme P."/>
        </authorList>
    </citation>
    <scope>NUCLEOTIDE SEQUENCE [LARGE SCALE GENOMIC DNA]</scope>
    <source>
        <strain evidence="2 3">NML 130210</strain>
    </source>
</reference>
<name>A0A0Q0YFX5_9CORY</name>
<dbReference type="Pfam" id="PF11298">
    <property type="entry name" value="DUF3099"/>
    <property type="match status" value="1"/>
</dbReference>
<dbReference type="PATRIC" id="fig|1544416.3.peg.573"/>
<dbReference type="AlphaFoldDB" id="A0A0Q0YFX5"/>
<evidence type="ECO:0000256" key="1">
    <source>
        <dbReference type="SAM" id="MobiDB-lite"/>
    </source>
</evidence>
<comment type="caution">
    <text evidence="2">The sequence shown here is derived from an EMBL/GenBank/DDBJ whole genome shotgun (WGS) entry which is preliminary data.</text>
</comment>
<dbReference type="EMBL" id="LKST01000001">
    <property type="protein sequence ID" value="KQB85429.1"/>
    <property type="molecule type" value="Genomic_DNA"/>
</dbReference>